<reference evidence="2 3" key="1">
    <citation type="journal article" date="2019" name="Sci. Rep.">
        <title>Colletotrichum shisoi sp. nov., an anthracnose pathogen of Perilla frutescens in Japan: molecular phylogenetic, morphological and genomic evidence.</title>
        <authorList>
            <person name="Gan P."/>
            <person name="Tsushima A."/>
            <person name="Hiroyama R."/>
            <person name="Narusaka M."/>
            <person name="Takano Y."/>
            <person name="Narusaka Y."/>
            <person name="Kawaradani M."/>
            <person name="Damm U."/>
            <person name="Shirasu K."/>
        </authorList>
    </citation>
    <scope>NUCLEOTIDE SEQUENCE [LARGE SCALE GENOMIC DNA]</scope>
    <source>
        <strain evidence="2 3">PG-2018a</strain>
    </source>
</reference>
<organism evidence="2 3">
    <name type="scientific">Colletotrichum shisoi</name>
    <dbReference type="NCBI Taxonomy" id="2078593"/>
    <lineage>
        <taxon>Eukaryota</taxon>
        <taxon>Fungi</taxon>
        <taxon>Dikarya</taxon>
        <taxon>Ascomycota</taxon>
        <taxon>Pezizomycotina</taxon>
        <taxon>Sordariomycetes</taxon>
        <taxon>Hypocreomycetidae</taxon>
        <taxon>Glomerellales</taxon>
        <taxon>Glomerellaceae</taxon>
        <taxon>Colletotrichum</taxon>
        <taxon>Colletotrichum destructivum species complex</taxon>
    </lineage>
</organism>
<name>A0A5Q4BHH0_9PEZI</name>
<proteinExistence type="predicted"/>
<evidence type="ECO:0000313" key="3">
    <source>
        <dbReference type="Proteomes" id="UP000326340"/>
    </source>
</evidence>
<evidence type="ECO:0000313" key="2">
    <source>
        <dbReference type="EMBL" id="TQN66009.1"/>
    </source>
</evidence>
<feature type="region of interest" description="Disordered" evidence="1">
    <location>
        <begin position="1"/>
        <end position="43"/>
    </location>
</feature>
<sequence length="110" mass="11691">MYRTGSNSIGGNVDNVSNNNNGQQATKELSAGPSWRQNPDAYGEDARISAFHGCWPDTLPPLHHHHLPAASIPSATAAPMTRPPSQAASLTLDRDVDMAFQHAERASSSG</sequence>
<dbReference type="EMBL" id="PUHP01001362">
    <property type="protein sequence ID" value="TQN66009.1"/>
    <property type="molecule type" value="Genomic_DNA"/>
</dbReference>
<dbReference type="AlphaFoldDB" id="A0A5Q4BHH0"/>
<evidence type="ECO:0000256" key="1">
    <source>
        <dbReference type="SAM" id="MobiDB-lite"/>
    </source>
</evidence>
<comment type="caution">
    <text evidence="2">The sequence shown here is derived from an EMBL/GenBank/DDBJ whole genome shotgun (WGS) entry which is preliminary data.</text>
</comment>
<keyword evidence="3" id="KW-1185">Reference proteome</keyword>
<accession>A0A5Q4BHH0</accession>
<protein>
    <submittedName>
        <fullName evidence="2">Uncharacterized protein</fullName>
    </submittedName>
</protein>
<gene>
    <name evidence="2" type="ORF">CSHISOI_09396</name>
</gene>
<feature type="compositionally biased region" description="Low complexity" evidence="1">
    <location>
        <begin position="1"/>
        <end position="22"/>
    </location>
</feature>
<dbReference type="OrthoDB" id="4678449at2759"/>
<dbReference type="Proteomes" id="UP000326340">
    <property type="component" value="Unassembled WGS sequence"/>
</dbReference>